<accession>A0A7Y9IU12</accession>
<protein>
    <submittedName>
        <fullName evidence="5">Branched-chain amino acid transport system substrate-binding protein</fullName>
    </submittedName>
</protein>
<organism evidence="5 6">
    <name type="scientific">Pigmentiphaga litoralis</name>
    <dbReference type="NCBI Taxonomy" id="516702"/>
    <lineage>
        <taxon>Bacteria</taxon>
        <taxon>Pseudomonadati</taxon>
        <taxon>Pseudomonadota</taxon>
        <taxon>Betaproteobacteria</taxon>
        <taxon>Burkholderiales</taxon>
        <taxon>Alcaligenaceae</taxon>
        <taxon>Pigmentiphaga</taxon>
    </lineage>
</organism>
<comment type="caution">
    <text evidence="5">The sequence shown here is derived from an EMBL/GenBank/DDBJ whole genome shotgun (WGS) entry which is preliminary data.</text>
</comment>
<dbReference type="PANTHER" id="PTHR30483:SF6">
    <property type="entry name" value="PERIPLASMIC BINDING PROTEIN OF ABC TRANSPORTER FOR NATURAL AMINO ACIDS"/>
    <property type="match status" value="1"/>
</dbReference>
<dbReference type="Pfam" id="PF13458">
    <property type="entry name" value="Peripla_BP_6"/>
    <property type="match status" value="1"/>
</dbReference>
<feature type="signal peptide" evidence="3">
    <location>
        <begin position="1"/>
        <end position="22"/>
    </location>
</feature>
<dbReference type="SUPFAM" id="SSF53822">
    <property type="entry name" value="Periplasmic binding protein-like I"/>
    <property type="match status" value="1"/>
</dbReference>
<evidence type="ECO:0000256" key="3">
    <source>
        <dbReference type="SAM" id="SignalP"/>
    </source>
</evidence>
<dbReference type="EMBL" id="JACBYR010000001">
    <property type="protein sequence ID" value="NYE82929.1"/>
    <property type="molecule type" value="Genomic_DNA"/>
</dbReference>
<name>A0A7Y9IU12_9BURK</name>
<evidence type="ECO:0000313" key="6">
    <source>
        <dbReference type="Proteomes" id="UP000542125"/>
    </source>
</evidence>
<proteinExistence type="inferred from homology"/>
<evidence type="ECO:0000256" key="1">
    <source>
        <dbReference type="ARBA" id="ARBA00010062"/>
    </source>
</evidence>
<reference evidence="5 6" key="1">
    <citation type="submission" date="2020-07" db="EMBL/GenBank/DDBJ databases">
        <title>Genomic Encyclopedia of Type Strains, Phase IV (KMG-V): Genome sequencing to study the core and pangenomes of soil and plant-associated prokaryotes.</title>
        <authorList>
            <person name="Whitman W."/>
        </authorList>
    </citation>
    <scope>NUCLEOTIDE SEQUENCE [LARGE SCALE GENOMIC DNA]</scope>
    <source>
        <strain evidence="5 6">SAS40</strain>
    </source>
</reference>
<dbReference type="InterPro" id="IPR051010">
    <property type="entry name" value="BCAA_transport"/>
</dbReference>
<feature type="domain" description="Leucine-binding protein" evidence="4">
    <location>
        <begin position="32"/>
        <end position="365"/>
    </location>
</feature>
<dbReference type="RefSeq" id="WP_179586196.1">
    <property type="nucleotide sequence ID" value="NZ_JACBYR010000001.1"/>
</dbReference>
<dbReference type="AlphaFoldDB" id="A0A7Y9IU12"/>
<sequence length="394" mass="42090">MPETFRLSRALAGACVCLGLNAALVATAQADVKIGFLGTLSGPGGTLGQDQYDGFMLGITKAGGKLGGQAVQVIKEDDQLKPEVGRQAVKKLIERDKVDVVTGMSFSNVLMAVVRDVVNSGTVLISSNAGPSQLAGDQCSPLYFSTSWQNDQQHEAMGKYAQDKGYRRIAIMAPNYQAGKEALIGFKRYFKGEILSETYTQVNQPDYSVEITQLQTQKPDAVFIFYPGGMGVNFVKQYQQAGMLGKTPLLSGSTVDGTTLPALKDIALGVMSAGPWSPDLPNAANKTFVADFQKAYNRIPSAYAAYGYDAALALDAALKTTGGKADGKTLSAALAKTTFPSVRGGFRFNNNHFPVSNYYAFEVVRDASGTVNLATRSTVFPDHQDPYHASCPLP</sequence>
<dbReference type="Gene3D" id="3.40.50.2300">
    <property type="match status" value="2"/>
</dbReference>
<evidence type="ECO:0000259" key="4">
    <source>
        <dbReference type="Pfam" id="PF13458"/>
    </source>
</evidence>
<gene>
    <name evidence="5" type="ORF">FHW18_002200</name>
</gene>
<dbReference type="InterPro" id="IPR028082">
    <property type="entry name" value="Peripla_BP_I"/>
</dbReference>
<dbReference type="InterPro" id="IPR028081">
    <property type="entry name" value="Leu-bd"/>
</dbReference>
<dbReference type="CDD" id="cd06359">
    <property type="entry name" value="PBP1_Nba-like"/>
    <property type="match status" value="1"/>
</dbReference>
<keyword evidence="6" id="KW-1185">Reference proteome</keyword>
<evidence type="ECO:0000256" key="2">
    <source>
        <dbReference type="ARBA" id="ARBA00022729"/>
    </source>
</evidence>
<evidence type="ECO:0000313" key="5">
    <source>
        <dbReference type="EMBL" id="NYE82929.1"/>
    </source>
</evidence>
<keyword evidence="2 3" id="KW-0732">Signal</keyword>
<comment type="similarity">
    <text evidence="1">Belongs to the leucine-binding protein family.</text>
</comment>
<dbReference type="PANTHER" id="PTHR30483">
    <property type="entry name" value="LEUCINE-SPECIFIC-BINDING PROTEIN"/>
    <property type="match status" value="1"/>
</dbReference>
<feature type="chain" id="PRO_5031148196" evidence="3">
    <location>
        <begin position="23"/>
        <end position="394"/>
    </location>
</feature>
<dbReference type="Proteomes" id="UP000542125">
    <property type="component" value="Unassembled WGS sequence"/>
</dbReference>